<evidence type="ECO:0000313" key="1">
    <source>
        <dbReference type="EMBL" id="KAI8423857.1"/>
    </source>
</evidence>
<keyword evidence="2" id="KW-1185">Reference proteome</keyword>
<reference evidence="1 2" key="1">
    <citation type="journal article" date="2022" name="Genome Biol. Evol.">
        <title>The Spruce Budworm Genome: Reconstructing the Evolutionary History of Antifreeze Proteins.</title>
        <authorList>
            <person name="Beliveau C."/>
            <person name="Gagne P."/>
            <person name="Picq S."/>
            <person name="Vernygora O."/>
            <person name="Keeling C.I."/>
            <person name="Pinkney K."/>
            <person name="Doucet D."/>
            <person name="Wen F."/>
            <person name="Johnston J.S."/>
            <person name="Maaroufi H."/>
            <person name="Boyle B."/>
            <person name="Laroche J."/>
            <person name="Dewar K."/>
            <person name="Juretic N."/>
            <person name="Blackburn G."/>
            <person name="Nisole A."/>
            <person name="Brunet B."/>
            <person name="Brandao M."/>
            <person name="Lumley L."/>
            <person name="Duan J."/>
            <person name="Quan G."/>
            <person name="Lucarotti C.J."/>
            <person name="Roe A.D."/>
            <person name="Sperling F.A.H."/>
            <person name="Levesque R.C."/>
            <person name="Cusson M."/>
        </authorList>
    </citation>
    <scope>NUCLEOTIDE SEQUENCE [LARGE SCALE GENOMIC DNA]</scope>
    <source>
        <strain evidence="1">Glfc:IPQL:Cfum</strain>
    </source>
</reference>
<dbReference type="EMBL" id="CM046122">
    <property type="protein sequence ID" value="KAI8423857.1"/>
    <property type="molecule type" value="Genomic_DNA"/>
</dbReference>
<protein>
    <submittedName>
        <fullName evidence="1">Uncharacterized protein</fullName>
    </submittedName>
</protein>
<dbReference type="Proteomes" id="UP001064048">
    <property type="component" value="Chromosome 22"/>
</dbReference>
<accession>A0ACC0JIC6</accession>
<organism evidence="1 2">
    <name type="scientific">Choristoneura fumiferana</name>
    <name type="common">Spruce budworm moth</name>
    <name type="synonym">Archips fumiferana</name>
    <dbReference type="NCBI Taxonomy" id="7141"/>
    <lineage>
        <taxon>Eukaryota</taxon>
        <taxon>Metazoa</taxon>
        <taxon>Ecdysozoa</taxon>
        <taxon>Arthropoda</taxon>
        <taxon>Hexapoda</taxon>
        <taxon>Insecta</taxon>
        <taxon>Pterygota</taxon>
        <taxon>Neoptera</taxon>
        <taxon>Endopterygota</taxon>
        <taxon>Lepidoptera</taxon>
        <taxon>Glossata</taxon>
        <taxon>Ditrysia</taxon>
        <taxon>Tortricoidea</taxon>
        <taxon>Tortricidae</taxon>
        <taxon>Tortricinae</taxon>
        <taxon>Choristoneura</taxon>
    </lineage>
</organism>
<proteinExistence type="predicted"/>
<gene>
    <name evidence="1" type="ORF">MSG28_012863</name>
</gene>
<sequence length="316" mass="36551">MKRIRFTLRSISAWPNHVFEDLPATKLSIISRYGYTSFLGILCCFSIVAQTTYMMKNMGKLGFIDLGQTCLNILMCLVYIQRTSLPIQTGYQAGIKEFASKFHLIYYKNKTDYSAKINKKVTKYCEIAVIVQHVQIYMVSFMYNLAPLYSNFNAGMFSSDKPINSTYVHSVSYVLPFDYNNEIGYIIVCLYNFYVSYNLATLFSGHDHLVCVFVFHIWGHLKIFEHDLNYFPRPSLAVKAKAVPLRYTKQESKEVAKKLKEMIEYYVMIKDNRRTVLILLQIVQQSLALKACNMVPVGIVKASFSYFLMLRTFASK</sequence>
<comment type="caution">
    <text evidence="1">The sequence shown here is derived from an EMBL/GenBank/DDBJ whole genome shotgun (WGS) entry which is preliminary data.</text>
</comment>
<name>A0ACC0JIC6_CHOFU</name>
<evidence type="ECO:0000313" key="2">
    <source>
        <dbReference type="Proteomes" id="UP001064048"/>
    </source>
</evidence>